<reference evidence="4" key="1">
    <citation type="journal article" date="2019" name="Int. J. Syst. Evol. Microbiol.">
        <title>The Global Catalogue of Microorganisms (GCM) 10K type strain sequencing project: providing services to taxonomists for standard genome sequencing and annotation.</title>
        <authorList>
            <consortium name="The Broad Institute Genomics Platform"/>
            <consortium name="The Broad Institute Genome Sequencing Center for Infectious Disease"/>
            <person name="Wu L."/>
            <person name="Ma J."/>
        </authorList>
    </citation>
    <scope>NUCLEOTIDE SEQUENCE [LARGE SCALE GENOMIC DNA]</scope>
    <source>
        <strain evidence="4">JCM 17939</strain>
    </source>
</reference>
<name>A0ABP8UPL4_9ACTN</name>
<dbReference type="PIRSF" id="PIRSF002849">
    <property type="entry name" value="AAA_ATPase_chaperone_MoxR_prd"/>
    <property type="match status" value="1"/>
</dbReference>
<feature type="domain" description="ChlI/MoxR AAA lid" evidence="2">
    <location>
        <begin position="245"/>
        <end position="316"/>
    </location>
</feature>
<dbReference type="Pfam" id="PF07726">
    <property type="entry name" value="AAA_3"/>
    <property type="match status" value="1"/>
</dbReference>
<dbReference type="PANTHER" id="PTHR42759:SF5">
    <property type="entry name" value="METHANOL DEHYDROGENASE REGULATOR"/>
    <property type="match status" value="1"/>
</dbReference>
<sequence>MTAEAYGAPDAEALAGRFAQLFGALAGNIERVIRGKRENVELALLCLLSEGHLLLEDVPGVGKTTLARALAASVDARWTRIQFTPDLLPSDVTGVSIFNQSNSQFEFHPGPIFANLVVADEINRGSPKTQSALLEVMEERRVTVDGRPHPVPRPFMVIATQNPVDMDGTYPLPEAQLDRFLMKISMGYPDHASEVAVLAGTPTGPLIDQLPKVARGDDVKNMIDFASRIHVAPQLYDYLVQIVATTRHHPDVRLGASPRASLALLRAVRVRAAAAGRSFVVPEDVKSLAAHVIAHRLMLTPEAELRGRTAPELVAEALSRVPVPQSAGV</sequence>
<dbReference type="RefSeq" id="WP_345438181.1">
    <property type="nucleotide sequence ID" value="NZ_BAABHK010000015.1"/>
</dbReference>
<dbReference type="InterPro" id="IPR027417">
    <property type="entry name" value="P-loop_NTPase"/>
</dbReference>
<evidence type="ECO:0000259" key="1">
    <source>
        <dbReference type="Pfam" id="PF07726"/>
    </source>
</evidence>
<organism evidence="3 4">
    <name type="scientific">Actinoallomurus vinaceus</name>
    <dbReference type="NCBI Taxonomy" id="1080074"/>
    <lineage>
        <taxon>Bacteria</taxon>
        <taxon>Bacillati</taxon>
        <taxon>Actinomycetota</taxon>
        <taxon>Actinomycetes</taxon>
        <taxon>Streptosporangiales</taxon>
        <taxon>Thermomonosporaceae</taxon>
        <taxon>Actinoallomurus</taxon>
    </lineage>
</organism>
<dbReference type="CDD" id="cd00009">
    <property type="entry name" value="AAA"/>
    <property type="match status" value="1"/>
</dbReference>
<dbReference type="InterPro" id="IPR050764">
    <property type="entry name" value="CbbQ/NirQ/NorQ/GpvN"/>
</dbReference>
<dbReference type="EMBL" id="BAABHK010000015">
    <property type="protein sequence ID" value="GAA4635207.1"/>
    <property type="molecule type" value="Genomic_DNA"/>
</dbReference>
<gene>
    <name evidence="3" type="ORF">GCM10023196_079770</name>
</gene>
<dbReference type="PANTHER" id="PTHR42759">
    <property type="entry name" value="MOXR FAMILY PROTEIN"/>
    <property type="match status" value="1"/>
</dbReference>
<dbReference type="SUPFAM" id="SSF52540">
    <property type="entry name" value="P-loop containing nucleoside triphosphate hydrolases"/>
    <property type="match status" value="1"/>
</dbReference>
<protein>
    <submittedName>
        <fullName evidence="3">MoxR family ATPase</fullName>
    </submittedName>
</protein>
<dbReference type="Gene3D" id="1.10.8.80">
    <property type="entry name" value="Magnesium chelatase subunit I, C-Terminal domain"/>
    <property type="match status" value="1"/>
</dbReference>
<comment type="caution">
    <text evidence="3">The sequence shown here is derived from an EMBL/GenBank/DDBJ whole genome shotgun (WGS) entry which is preliminary data.</text>
</comment>
<proteinExistence type="predicted"/>
<dbReference type="InterPro" id="IPR041628">
    <property type="entry name" value="ChlI/MoxR_AAA_lid"/>
</dbReference>
<evidence type="ECO:0000313" key="4">
    <source>
        <dbReference type="Proteomes" id="UP001501442"/>
    </source>
</evidence>
<accession>A0ABP8UPL4</accession>
<evidence type="ECO:0000259" key="2">
    <source>
        <dbReference type="Pfam" id="PF17863"/>
    </source>
</evidence>
<dbReference type="Pfam" id="PF17863">
    <property type="entry name" value="AAA_lid_2"/>
    <property type="match status" value="1"/>
</dbReference>
<dbReference type="Gene3D" id="3.40.50.300">
    <property type="entry name" value="P-loop containing nucleotide triphosphate hydrolases"/>
    <property type="match status" value="1"/>
</dbReference>
<keyword evidence="4" id="KW-1185">Reference proteome</keyword>
<dbReference type="Proteomes" id="UP001501442">
    <property type="component" value="Unassembled WGS sequence"/>
</dbReference>
<feature type="domain" description="ATPase AAA-3" evidence="1">
    <location>
        <begin position="52"/>
        <end position="182"/>
    </location>
</feature>
<dbReference type="InterPro" id="IPR011703">
    <property type="entry name" value="ATPase_AAA-3"/>
</dbReference>
<evidence type="ECO:0000313" key="3">
    <source>
        <dbReference type="EMBL" id="GAA4635207.1"/>
    </source>
</evidence>